<sequence length="552" mass="62230">MKNLAFSDKGCSFGVVSEQDIRKTEPLISRIYFDWSLGSKTMSRNPFLDPTLQEILQVIKPTRADRDTRITVIDQLRDVLQSVECLRGATVQPFGSFVSNLFTRWGDLDISVDLFSGSSILFTGKKQKQTLLGHLLRALRASGLWYKLQFVIHARVPILKVVSGHQRISCDISIDNLDGLLKSRFLFWISEIDGRFRDLVLLVKEWAKAHNINDSKTGTFNSYSLSLLVIFHFQTCVPAILPPLRVIYPKSAVDDLTGVRKTAEESIAQVTAANIARFKSERAKSVNRSSLSELLVSFFAKFSDINVKAQEFGVCPFTGRWETISSNTTWLPKTYSLFVEDPFEQPVNAARSVSRRNLDRIAQVFQITSRRLVSECNRNSIIGILTGQHIQESLYRTISLPSQHHANGMHNVRNLHGQARPQNQQMQQNWSQSYNTPNPPHWPPLTQSRPQQNWTQNNPRNLQGQPPVQGQTWPVITQTQTQQKSPYKSGNRPLKNTSAGSSQNQGHIGKPSGHMNGVNSARPAYTNGVNSARPPSKIPSQGGQIWRPRHEQ</sequence>
<dbReference type="Pfam" id="PF22600">
    <property type="entry name" value="MTPAP-like_central"/>
    <property type="match status" value="1"/>
</dbReference>
<evidence type="ECO:0000313" key="3">
    <source>
        <dbReference type="EMBL" id="CAA0375751.1"/>
    </source>
</evidence>
<dbReference type="FunFam" id="1.10.1410.10:FF:000048">
    <property type="entry name" value="HESO1"/>
    <property type="match status" value="1"/>
</dbReference>
<feature type="domain" description="Poly(A) RNA polymerase mitochondrial-like central palm" evidence="2">
    <location>
        <begin position="51"/>
        <end position="186"/>
    </location>
</feature>
<dbReference type="SUPFAM" id="SSF81301">
    <property type="entry name" value="Nucleotidyltransferase"/>
    <property type="match status" value="1"/>
</dbReference>
<feature type="region of interest" description="Disordered" evidence="1">
    <location>
        <begin position="419"/>
        <end position="552"/>
    </location>
</feature>
<protein>
    <recommendedName>
        <fullName evidence="2">Poly(A) RNA polymerase mitochondrial-like central palm domain-containing protein</fullName>
    </recommendedName>
</protein>
<organism evidence="3 4">
    <name type="scientific">Arabidopsis thaliana</name>
    <name type="common">Mouse-ear cress</name>
    <dbReference type="NCBI Taxonomy" id="3702"/>
    <lineage>
        <taxon>Eukaryota</taxon>
        <taxon>Viridiplantae</taxon>
        <taxon>Streptophyta</taxon>
        <taxon>Embryophyta</taxon>
        <taxon>Tracheophyta</taxon>
        <taxon>Spermatophyta</taxon>
        <taxon>Magnoliopsida</taxon>
        <taxon>eudicotyledons</taxon>
        <taxon>Gunneridae</taxon>
        <taxon>Pentapetalae</taxon>
        <taxon>rosids</taxon>
        <taxon>malvids</taxon>
        <taxon>Brassicales</taxon>
        <taxon>Brassicaceae</taxon>
        <taxon>Camelineae</taxon>
        <taxon>Arabidopsis</taxon>
    </lineage>
</organism>
<dbReference type="SUPFAM" id="SSF81631">
    <property type="entry name" value="PAP/OAS1 substrate-binding domain"/>
    <property type="match status" value="1"/>
</dbReference>
<feature type="compositionally biased region" description="Polar residues" evidence="1">
    <location>
        <begin position="445"/>
        <end position="506"/>
    </location>
</feature>
<gene>
    <name evidence="3" type="ORF">C24_LOCUS10285</name>
</gene>
<dbReference type="OrthoDB" id="2274644at2759"/>
<dbReference type="InterPro" id="IPR043519">
    <property type="entry name" value="NT_sf"/>
</dbReference>
<dbReference type="PANTHER" id="PTHR12271:SF123">
    <property type="entry name" value="PROTEIN HESO1"/>
    <property type="match status" value="1"/>
</dbReference>
<dbReference type="AlphaFoldDB" id="A0A5S9X5L1"/>
<dbReference type="Gene3D" id="1.10.1410.10">
    <property type="match status" value="1"/>
</dbReference>
<dbReference type="Proteomes" id="UP000434276">
    <property type="component" value="Unassembled WGS sequence"/>
</dbReference>
<feature type="compositionally biased region" description="Low complexity" evidence="1">
    <location>
        <begin position="422"/>
        <end position="433"/>
    </location>
</feature>
<dbReference type="InterPro" id="IPR054708">
    <property type="entry name" value="MTPAP-like_central"/>
</dbReference>
<dbReference type="ExpressionAtlas" id="A0A5S9X5L1">
    <property type="expression patterns" value="baseline and differential"/>
</dbReference>
<dbReference type="FunFam" id="3.30.460.10:FF:000088">
    <property type="entry name" value="Protein HESO1"/>
    <property type="match status" value="1"/>
</dbReference>
<dbReference type="CDD" id="cd05402">
    <property type="entry name" value="NT_PAP_TUTase"/>
    <property type="match status" value="1"/>
</dbReference>
<reference evidence="3 4" key="1">
    <citation type="submission" date="2019-12" db="EMBL/GenBank/DDBJ databases">
        <authorList>
            <person name="Jiao W.-B."/>
            <person name="Schneeberger K."/>
        </authorList>
    </citation>
    <scope>NUCLEOTIDE SEQUENCE [LARGE SCALE GENOMIC DNA]</scope>
    <source>
        <strain evidence="4">cv. C24</strain>
    </source>
</reference>
<proteinExistence type="predicted"/>
<evidence type="ECO:0000259" key="2">
    <source>
        <dbReference type="Pfam" id="PF22600"/>
    </source>
</evidence>
<dbReference type="PANTHER" id="PTHR12271">
    <property type="entry name" value="POLY A POLYMERASE CID PAP -RELATED"/>
    <property type="match status" value="1"/>
</dbReference>
<dbReference type="EMBL" id="CACSHJ010000088">
    <property type="protein sequence ID" value="CAA0375751.1"/>
    <property type="molecule type" value="Genomic_DNA"/>
</dbReference>
<name>A0A5S9X5L1_ARATH</name>
<evidence type="ECO:0000256" key="1">
    <source>
        <dbReference type="SAM" id="MobiDB-lite"/>
    </source>
</evidence>
<dbReference type="Gene3D" id="3.30.460.10">
    <property type="entry name" value="Beta Polymerase, domain 2"/>
    <property type="match status" value="1"/>
</dbReference>
<accession>A0A5S9X5L1</accession>
<evidence type="ECO:0000313" key="4">
    <source>
        <dbReference type="Proteomes" id="UP000434276"/>
    </source>
</evidence>